<accession>A0A7G8BNS8</accession>
<protein>
    <submittedName>
        <fullName evidence="3">Glycoside hydrolase family 15</fullName>
    </submittedName>
</protein>
<dbReference type="PANTHER" id="PTHR31616">
    <property type="entry name" value="TREHALASE"/>
    <property type="match status" value="1"/>
</dbReference>
<evidence type="ECO:0000256" key="1">
    <source>
        <dbReference type="SAM" id="SignalP"/>
    </source>
</evidence>
<sequence length="643" mass="72238">MSFKRRLASHICATLLTCSSAFATNLVTGNGFGFAVVSPQTAMVTRFYAHPYSFVRPDPLNPLSEGVETANFIKSLSWSDRGAQSVPADYEEDSHVIQASSGAGDGFFFMPFGLRRAALIISWEPGPATAPPSGFRVEWSRPVTSHRVAQISNTEIELLKFDGIEESLLLIPLGPKRNESAGEQQYLANRLTWALISLESDRDLEQTVREFNQWQAGLAPRALMNREITELERWRVKPAASFADERERHLWRQSEVMLRMAQSREPNRRPGRNNNGLIVASLPDGVWFTPWVRDMAYATVALARMGHRDEARAALLAYFNAQPTGKMRKQTRGADYQISVVRYFGDGSEEPFFTMEGSTNIEFDDWGLVLWVLGEYLRQYDDPTLLATPTYRGRLYESARDYIVKPLLANLDQYDHGLIVSEDTSIWEEHQKDKKHFAFSTAIAIVGLKTFAGVARREGDQATRTDVLNHITQLEQGFNAAFIRDGKLRGTMEEGVKNDIDGALLAVINFGIVTDPAVVRSTVERMALLKVASGGYRRVRSTYTDPKIFEYWYERQEFLFVDISLAEVYRSMGRNDEAAAILKRIVDKAAADHNIIPEMYVSVPCTLFPGELGDPTGARPMVGYGAGVYILDVLERARSDSKH</sequence>
<dbReference type="EMBL" id="CP060394">
    <property type="protein sequence ID" value="QNI34198.1"/>
    <property type="molecule type" value="Genomic_DNA"/>
</dbReference>
<dbReference type="AlphaFoldDB" id="A0A7G8BNS8"/>
<feature type="chain" id="PRO_5028963837" evidence="1">
    <location>
        <begin position="24"/>
        <end position="643"/>
    </location>
</feature>
<dbReference type="SUPFAM" id="SSF48208">
    <property type="entry name" value="Six-hairpin glycosidases"/>
    <property type="match status" value="1"/>
</dbReference>
<dbReference type="RefSeq" id="WP_186746176.1">
    <property type="nucleotide sequence ID" value="NZ_CP060394.1"/>
</dbReference>
<dbReference type="Pfam" id="PF00723">
    <property type="entry name" value="Glyco_hydro_15"/>
    <property type="match status" value="1"/>
</dbReference>
<dbReference type="Proteomes" id="UP000515312">
    <property type="component" value="Chromosome"/>
</dbReference>
<dbReference type="InterPro" id="IPR011613">
    <property type="entry name" value="GH15-like"/>
</dbReference>
<dbReference type="InterPro" id="IPR012341">
    <property type="entry name" value="6hp_glycosidase-like_sf"/>
</dbReference>
<dbReference type="GO" id="GO:0005975">
    <property type="term" value="P:carbohydrate metabolic process"/>
    <property type="evidence" value="ECO:0007669"/>
    <property type="project" value="InterPro"/>
</dbReference>
<evidence type="ECO:0000313" key="3">
    <source>
        <dbReference type="EMBL" id="QNI34198.1"/>
    </source>
</evidence>
<name>A0A7G8BNS8_9BACT</name>
<evidence type="ECO:0000259" key="2">
    <source>
        <dbReference type="Pfam" id="PF00723"/>
    </source>
</evidence>
<reference evidence="3 4" key="1">
    <citation type="submission" date="2020-08" db="EMBL/GenBank/DDBJ databases">
        <title>Edaphobacter telluris sp. nov. and Acidobacterium dinghuensis sp. nov., two acidobacteria isolated from forest soil.</title>
        <authorList>
            <person name="Fu J."/>
            <person name="Qiu L."/>
        </authorList>
    </citation>
    <scope>NUCLEOTIDE SEQUENCE [LARGE SCALE GENOMIC DNA]</scope>
    <source>
        <strain evidence="3">4Y35</strain>
    </source>
</reference>
<evidence type="ECO:0000313" key="4">
    <source>
        <dbReference type="Proteomes" id="UP000515312"/>
    </source>
</evidence>
<keyword evidence="1" id="KW-0732">Signal</keyword>
<dbReference type="Gene3D" id="1.50.10.10">
    <property type="match status" value="1"/>
</dbReference>
<feature type="domain" description="GH15-like" evidence="2">
    <location>
        <begin position="274"/>
        <end position="507"/>
    </location>
</feature>
<dbReference type="PANTHER" id="PTHR31616:SF0">
    <property type="entry name" value="GLUCAN 1,4-ALPHA-GLUCOSIDASE"/>
    <property type="match status" value="1"/>
</dbReference>
<keyword evidence="4" id="KW-1185">Reference proteome</keyword>
<dbReference type="InterPro" id="IPR008928">
    <property type="entry name" value="6-hairpin_glycosidase_sf"/>
</dbReference>
<organism evidence="3 4">
    <name type="scientific">Alloacidobacterium dinghuense</name>
    <dbReference type="NCBI Taxonomy" id="2763107"/>
    <lineage>
        <taxon>Bacteria</taxon>
        <taxon>Pseudomonadati</taxon>
        <taxon>Acidobacteriota</taxon>
        <taxon>Terriglobia</taxon>
        <taxon>Terriglobales</taxon>
        <taxon>Acidobacteriaceae</taxon>
        <taxon>Alloacidobacterium</taxon>
    </lineage>
</organism>
<gene>
    <name evidence="3" type="ORF">H7849_10035</name>
</gene>
<dbReference type="GO" id="GO:0004553">
    <property type="term" value="F:hydrolase activity, hydrolyzing O-glycosyl compounds"/>
    <property type="evidence" value="ECO:0007669"/>
    <property type="project" value="TreeGrafter"/>
</dbReference>
<proteinExistence type="predicted"/>
<keyword evidence="3" id="KW-0378">Hydrolase</keyword>
<dbReference type="KEGG" id="adin:H7849_10035"/>
<feature type="signal peptide" evidence="1">
    <location>
        <begin position="1"/>
        <end position="23"/>
    </location>
</feature>